<sequence length="1565" mass="175904">MSGHDPASNGAAASGGADAPTWKDRDPPPSFDGDVEGFKQFVRDLKLWRRDTDAPERKHGVKVLRQLTGQAKAICNELSVEEITSENGLDLILNKLREHYSPHLETTMPKAFEKAVYGEPRKPKENICDFVIRQDAAFRELQDEGVKLSDEVKGYLLYRQSNLSQVQEDQITTWTQGKFARNDVVKALRKLEKIQKEKSGSRYMTAEDETFLTEPLDGGSEASSGDYVYLGEDDLNHIYEESEIQEALATYQQVRKAVQEQKTNRGYYGPSAGSKGSGNASSKGKASIKLSHKGAKVHVDLLKLRTKCARSDGSSSQHQHSPERAHAHWRTVMEKVADVMDLAKAQARVSGWQADGSAHGSPSWSQVSATPQAAPTVAPTVKEMAYAEMIRQGNFLGRRKCKQESTLHVDGDVLSSSQPIGWSWKSNSAGSMVQAMPCSLASGPRGNEASAEQESGDPGGRHDGVHAPWSICQPERTSLADGTKVTKAYPMTPPRKTTPGPATPVKTPWPPMSSLESLPSSLAATPMKMTSSQRIKCKCGVTATQLQVKKSGPTQGRLFWKCSRRICDFFERDPEEVRVLQEELMKKEEDRKAQEFEEAIAKEKNEVIDDGNGTSTALGIFSGECWEEDFYEPGQDKALSQSSRKAILKQVKKLTVAEVFSPPRVTQAAEEMGHRSGGAFDLHTGSDYDLSQRKDRARCWRELRQEDPDLIVVCPPCGPVSLLQELKRSKVPKNVWIQRIEDGREHLDFGMQVYEWQCRRGRLAIFEHPSTSRAWSEPAVQKILKLPGVQRVRGDQCQYALAVKGQPNKKPTNFMVNGISIAKQLSRRKSRVLRMARAKSSVWTYVKNEYRCDVCEAHPRPRSARPAALPRSFEPSKNVGVDVVYFPGVDVRTTKPVLNMVDWATGYQLLEPLNNMQSEHVWQTFLSVWVRVFGAPECVIVDQGREFGKDIAERVNEIGAVLKVIVARAPWQHSRAERHGGLAKEIFAKLREDAMPSNESEWKNCIHALEAAKNRLYNRSGYSPAQRQLGQNLRLPASLGSDDPYYDPLLMMGAAGGEVQRLLHTRQLAMEAFIKHTTSTAINRASLARGRTTQTFVPGDIVYVYRVPLQRKRARHDDSFEDKEGRRPTWVGPGTIVMTESRKESKKGFKDVSRWERPPMEEDEEPPRQRQRTGAPAEEAEEATGQEEYTPSLPQSTASLEPEEERLEESKVPAEIISQAVNSNARCEAMDGTLHGRSSSQLYGPNRRHLASRWAPYRGGVTVNTEGDEDDEHEEMKICGCMTLTTSIIRRHWKERAMDFVPSNTRGCPVPTKFLSSERNTVKILNDGVMMMEKSRWRNKGTDKKEVCQWWTGYTEFKLRKVPHEVALMVKRASDEVHENDIPEEEWEAWRVSDGAEWSKVNATRAVRVVSDEESQSVEHQLQEAGLSARILPSRMVMETLRSRFQFGKFVFLQEHECGAAFNGRHYPGAWQTVTVYNEFCIEGFNMKEWEKHLANRSMQALVSQESTEEMKQAVKNVGVVDAKSLYDHLSKEGMCSTLRAFAKRMCEPKFGQQEIFGSCGFDVS</sequence>
<dbReference type="Proteomes" id="UP001642464">
    <property type="component" value="Unassembled WGS sequence"/>
</dbReference>
<evidence type="ECO:0000256" key="6">
    <source>
        <dbReference type="SAM" id="MobiDB-lite"/>
    </source>
</evidence>
<evidence type="ECO:0000256" key="1">
    <source>
        <dbReference type="ARBA" id="ARBA00022723"/>
    </source>
</evidence>
<keyword evidence="1" id="KW-0479">Metal-binding</keyword>
<comment type="caution">
    <text evidence="9">The sequence shown here is derived from an EMBL/GenBank/DDBJ whole genome shotgun (WGS) entry which is preliminary data.</text>
</comment>
<feature type="compositionally biased region" description="Low complexity" evidence="6">
    <location>
        <begin position="271"/>
        <end position="287"/>
    </location>
</feature>
<organism evidence="9 10">
    <name type="scientific">Durusdinium trenchii</name>
    <dbReference type="NCBI Taxonomy" id="1381693"/>
    <lineage>
        <taxon>Eukaryota</taxon>
        <taxon>Sar</taxon>
        <taxon>Alveolata</taxon>
        <taxon>Dinophyceae</taxon>
        <taxon>Suessiales</taxon>
        <taxon>Symbiodiniaceae</taxon>
        <taxon>Durusdinium</taxon>
    </lineage>
</organism>
<dbReference type="InterPro" id="IPR012337">
    <property type="entry name" value="RNaseH-like_sf"/>
</dbReference>
<reference evidence="9 10" key="1">
    <citation type="submission" date="2024-02" db="EMBL/GenBank/DDBJ databases">
        <authorList>
            <person name="Chen Y."/>
            <person name="Shah S."/>
            <person name="Dougan E. K."/>
            <person name="Thang M."/>
            <person name="Chan C."/>
        </authorList>
    </citation>
    <scope>NUCLEOTIDE SEQUENCE [LARGE SCALE GENOMIC DNA]</scope>
</reference>
<feature type="region of interest" description="Disordered" evidence="6">
    <location>
        <begin position="437"/>
        <end position="466"/>
    </location>
</feature>
<feature type="domain" description="GRF-type" evidence="8">
    <location>
        <begin position="537"/>
        <end position="576"/>
    </location>
</feature>
<feature type="region of interest" description="Disordered" evidence="6">
    <location>
        <begin position="265"/>
        <end position="289"/>
    </location>
</feature>
<protein>
    <submittedName>
        <fullName evidence="9">Copia protein</fullName>
    </submittedName>
</protein>
<dbReference type="InterPro" id="IPR010666">
    <property type="entry name" value="Znf_GRF"/>
</dbReference>
<feature type="compositionally biased region" description="Low complexity" evidence="6">
    <location>
        <begin position="1"/>
        <end position="20"/>
    </location>
</feature>
<evidence type="ECO:0000256" key="5">
    <source>
        <dbReference type="SAM" id="Coils"/>
    </source>
</evidence>
<evidence type="ECO:0000259" key="8">
    <source>
        <dbReference type="PROSITE" id="PS51999"/>
    </source>
</evidence>
<feature type="region of interest" description="Disordered" evidence="6">
    <location>
        <begin position="1113"/>
        <end position="1211"/>
    </location>
</feature>
<proteinExistence type="predicted"/>
<feature type="compositionally biased region" description="Basic and acidic residues" evidence="6">
    <location>
        <begin position="1115"/>
        <end position="1127"/>
    </location>
</feature>
<evidence type="ECO:0000256" key="2">
    <source>
        <dbReference type="ARBA" id="ARBA00022771"/>
    </source>
</evidence>
<dbReference type="Pfam" id="PF06839">
    <property type="entry name" value="Zn_ribbon_GRF"/>
    <property type="match status" value="1"/>
</dbReference>
<evidence type="ECO:0000313" key="10">
    <source>
        <dbReference type="Proteomes" id="UP001642464"/>
    </source>
</evidence>
<feature type="coiled-coil region" evidence="5">
    <location>
        <begin position="577"/>
        <end position="606"/>
    </location>
</feature>
<feature type="domain" description="Integrase catalytic" evidence="7">
    <location>
        <begin position="871"/>
        <end position="1032"/>
    </location>
</feature>
<gene>
    <name evidence="9" type="ORF">SCF082_LOCUS19689</name>
</gene>
<evidence type="ECO:0000313" key="9">
    <source>
        <dbReference type="EMBL" id="CAK9031563.1"/>
    </source>
</evidence>
<evidence type="ECO:0000256" key="4">
    <source>
        <dbReference type="PROSITE-ProRule" id="PRU01343"/>
    </source>
</evidence>
<dbReference type="InterPro" id="IPR001584">
    <property type="entry name" value="Integrase_cat-core"/>
</dbReference>
<name>A0ABP0KZ75_9DINO</name>
<evidence type="ECO:0000256" key="3">
    <source>
        <dbReference type="ARBA" id="ARBA00022833"/>
    </source>
</evidence>
<feature type="compositionally biased region" description="Basic and acidic residues" evidence="6">
    <location>
        <begin position="1140"/>
        <end position="1160"/>
    </location>
</feature>
<keyword evidence="3" id="KW-0862">Zinc</keyword>
<dbReference type="SUPFAM" id="SSF53098">
    <property type="entry name" value="Ribonuclease H-like"/>
    <property type="match status" value="1"/>
</dbReference>
<dbReference type="EMBL" id="CAXAMM010013514">
    <property type="protein sequence ID" value="CAK9031563.1"/>
    <property type="molecule type" value="Genomic_DNA"/>
</dbReference>
<dbReference type="PROSITE" id="PS50994">
    <property type="entry name" value="INTEGRASE"/>
    <property type="match status" value="1"/>
</dbReference>
<dbReference type="InterPro" id="IPR036397">
    <property type="entry name" value="RNaseH_sf"/>
</dbReference>
<keyword evidence="10" id="KW-1185">Reference proteome</keyword>
<keyword evidence="2 4" id="KW-0863">Zinc-finger</keyword>
<evidence type="ECO:0000259" key="7">
    <source>
        <dbReference type="PROSITE" id="PS50994"/>
    </source>
</evidence>
<keyword evidence="5" id="KW-0175">Coiled coil</keyword>
<dbReference type="Gene3D" id="3.30.420.10">
    <property type="entry name" value="Ribonuclease H-like superfamily/Ribonuclease H"/>
    <property type="match status" value="1"/>
</dbReference>
<feature type="region of interest" description="Disordered" evidence="6">
    <location>
        <begin position="1"/>
        <end position="36"/>
    </location>
</feature>
<feature type="region of interest" description="Disordered" evidence="6">
    <location>
        <begin position="486"/>
        <end position="505"/>
    </location>
</feature>
<dbReference type="PROSITE" id="PS51999">
    <property type="entry name" value="ZF_GRF"/>
    <property type="match status" value="1"/>
</dbReference>
<accession>A0ABP0KZ75</accession>